<reference evidence="1 2" key="1">
    <citation type="submission" date="2013-06" db="EMBL/GenBank/DDBJ databases">
        <authorList>
            <person name="Weinstock G."/>
            <person name="Sodergren E."/>
            <person name="Lobos E.A."/>
            <person name="Fulton L."/>
            <person name="Fulton R."/>
            <person name="Courtney L."/>
            <person name="Fronick C."/>
            <person name="O'Laughlin M."/>
            <person name="Godfrey J."/>
            <person name="Wilson R.M."/>
            <person name="Miner T."/>
            <person name="Farmer C."/>
            <person name="Delehaunty K."/>
            <person name="Cordes M."/>
            <person name="Minx P."/>
            <person name="Tomlinson C."/>
            <person name="Chen J."/>
            <person name="Wollam A."/>
            <person name="Pepin K.H."/>
            <person name="Bhonagiri V."/>
            <person name="Zhang X."/>
            <person name="Warren W."/>
            <person name="Mitreva M."/>
            <person name="Mardis E.R."/>
            <person name="Wilson R.K."/>
        </authorList>
    </citation>
    <scope>NUCLEOTIDE SEQUENCE [LARGE SCALE GENOMIC DNA]</scope>
    <source>
        <strain evidence="1 2">W1703</strain>
    </source>
</reference>
<name>U2J3A3_9STRE</name>
<evidence type="ECO:0000313" key="2">
    <source>
        <dbReference type="Proteomes" id="UP000016617"/>
    </source>
</evidence>
<organism evidence="1 2">
    <name type="scientific">Streptococcus sobrinus W1703</name>
    <dbReference type="NCBI Taxonomy" id="1227275"/>
    <lineage>
        <taxon>Bacteria</taxon>
        <taxon>Bacillati</taxon>
        <taxon>Bacillota</taxon>
        <taxon>Bacilli</taxon>
        <taxon>Lactobacillales</taxon>
        <taxon>Streptococcaceae</taxon>
        <taxon>Streptococcus</taxon>
    </lineage>
</organism>
<dbReference type="HOGENOM" id="CLU_3258721_0_0_9"/>
<comment type="caution">
    <text evidence="1">The sequence shown here is derived from an EMBL/GenBank/DDBJ whole genome shotgun (WGS) entry which is preliminary data.</text>
</comment>
<protein>
    <submittedName>
        <fullName evidence="1">Uncharacterized protein</fullName>
    </submittedName>
</protein>
<proteinExistence type="predicted"/>
<sequence>MLIFEPRSQKFPLLATTDFAANNTTLEKVSPYPLSSDKKLNL</sequence>
<accession>U2J3A3</accession>
<evidence type="ECO:0000313" key="1">
    <source>
        <dbReference type="EMBL" id="ERJ74250.1"/>
    </source>
</evidence>
<dbReference type="EMBL" id="AWVA01000106">
    <property type="protein sequence ID" value="ERJ74250.1"/>
    <property type="molecule type" value="Genomic_DNA"/>
</dbReference>
<dbReference type="AlphaFoldDB" id="U2J3A3"/>
<dbReference type="Proteomes" id="UP000016617">
    <property type="component" value="Unassembled WGS sequence"/>
</dbReference>
<gene>
    <name evidence="1" type="ORF">HMPREF1557_01795</name>
</gene>